<dbReference type="InterPro" id="IPR009057">
    <property type="entry name" value="Homeodomain-like_sf"/>
</dbReference>
<dbReference type="Proteomes" id="UP000319263">
    <property type="component" value="Chromosome"/>
</dbReference>
<reference evidence="4 5" key="1">
    <citation type="submission" date="2019-07" db="EMBL/GenBank/DDBJ databases">
        <title>Microlunatus dokdonensis sp. nov. isolated from the rhizospheric soil of the wild plant Elymus tsukushiensis.</title>
        <authorList>
            <person name="Ghim S.-Y."/>
            <person name="Hwang Y.-J."/>
            <person name="Son J.-S."/>
            <person name="Shin J.-H."/>
        </authorList>
    </citation>
    <scope>NUCLEOTIDE SEQUENCE [LARGE SCALE GENOMIC DNA]</scope>
    <source>
        <strain evidence="4 5">KUDC0627</strain>
    </source>
</reference>
<dbReference type="Gene3D" id="1.10.357.10">
    <property type="entry name" value="Tetracycline Repressor, domain 2"/>
    <property type="match status" value="1"/>
</dbReference>
<dbReference type="KEGG" id="mik:FOE78_20555"/>
<dbReference type="OrthoDB" id="5177743at2"/>
<evidence type="ECO:0000256" key="2">
    <source>
        <dbReference type="PROSITE-ProRule" id="PRU00335"/>
    </source>
</evidence>
<dbReference type="InterPro" id="IPR001647">
    <property type="entry name" value="HTH_TetR"/>
</dbReference>
<gene>
    <name evidence="4" type="ORF">FOE78_20555</name>
</gene>
<name>A0A516Q3G7_9ACTN</name>
<accession>A0A516Q3G7</accession>
<dbReference type="AlphaFoldDB" id="A0A516Q3G7"/>
<feature type="DNA-binding region" description="H-T-H motif" evidence="2">
    <location>
        <begin position="32"/>
        <end position="51"/>
    </location>
</feature>
<dbReference type="GO" id="GO:0003677">
    <property type="term" value="F:DNA binding"/>
    <property type="evidence" value="ECO:0007669"/>
    <property type="project" value="UniProtKB-UniRule"/>
</dbReference>
<dbReference type="EMBL" id="CP041692">
    <property type="protein sequence ID" value="QDP97973.1"/>
    <property type="molecule type" value="Genomic_DNA"/>
</dbReference>
<protein>
    <submittedName>
        <fullName evidence="4">TetR family transcriptional regulator</fullName>
    </submittedName>
</protein>
<sequence length="194" mass="21653">MTDPGSMESARKRELLDLAYDYVLRHGLSDLSLRPLAAAIDSSPRVLLFLFGSKEQLLRALLRRARADELQVLDRIAAQRPPADLTETGLQIWDWLSAPAHRDLLKVWLEAYARSVTEPTGPWAGFAQDTVSDWLTLLARTQPGSQRRTKSGLARRTRALAILRGGLIDLLATDETDRVTAAVRSDLAELRARE</sequence>
<feature type="domain" description="HTH tetR-type" evidence="3">
    <location>
        <begin position="9"/>
        <end position="69"/>
    </location>
</feature>
<organism evidence="4 5">
    <name type="scientific">Microlunatus elymi</name>
    <dbReference type="NCBI Taxonomy" id="2596828"/>
    <lineage>
        <taxon>Bacteria</taxon>
        <taxon>Bacillati</taxon>
        <taxon>Actinomycetota</taxon>
        <taxon>Actinomycetes</taxon>
        <taxon>Propionibacteriales</taxon>
        <taxon>Propionibacteriaceae</taxon>
        <taxon>Microlunatus</taxon>
    </lineage>
</organism>
<evidence type="ECO:0000256" key="1">
    <source>
        <dbReference type="ARBA" id="ARBA00023125"/>
    </source>
</evidence>
<evidence type="ECO:0000259" key="3">
    <source>
        <dbReference type="PROSITE" id="PS50977"/>
    </source>
</evidence>
<keyword evidence="5" id="KW-1185">Reference proteome</keyword>
<evidence type="ECO:0000313" key="4">
    <source>
        <dbReference type="EMBL" id="QDP97973.1"/>
    </source>
</evidence>
<proteinExistence type="predicted"/>
<dbReference type="PROSITE" id="PS50977">
    <property type="entry name" value="HTH_TETR_2"/>
    <property type="match status" value="1"/>
</dbReference>
<evidence type="ECO:0000313" key="5">
    <source>
        <dbReference type="Proteomes" id="UP000319263"/>
    </source>
</evidence>
<dbReference type="RefSeq" id="WP_143987927.1">
    <property type="nucleotide sequence ID" value="NZ_CP041692.1"/>
</dbReference>
<dbReference type="SUPFAM" id="SSF46689">
    <property type="entry name" value="Homeodomain-like"/>
    <property type="match status" value="1"/>
</dbReference>
<keyword evidence="1 2" id="KW-0238">DNA-binding</keyword>